<proteinExistence type="predicted"/>
<dbReference type="OrthoDB" id="2438013at2759"/>
<dbReference type="EMBL" id="CAJVPY010004868">
    <property type="protein sequence ID" value="CAG8630068.1"/>
    <property type="molecule type" value="Genomic_DNA"/>
</dbReference>
<evidence type="ECO:0000313" key="2">
    <source>
        <dbReference type="Proteomes" id="UP000789405"/>
    </source>
</evidence>
<accession>A0A9N9D8M7</accession>
<name>A0A9N9D8M7_9GLOM</name>
<sequence length="123" mass="14409">MPTVNEIIDRLKELLDFGFKPTNTAILNILQSFESRLDLIGKKIIYSFISIRKNENRDEFYKKIVTEVIKPECHIEKFDVLNFLDENIGSESGLIFLDVMRKFKERTSSYASPIPIDYMQINL</sequence>
<keyword evidence="2" id="KW-1185">Reference proteome</keyword>
<dbReference type="Proteomes" id="UP000789405">
    <property type="component" value="Unassembled WGS sequence"/>
</dbReference>
<dbReference type="AlphaFoldDB" id="A0A9N9D8M7"/>
<comment type="caution">
    <text evidence="1">The sequence shown here is derived from an EMBL/GenBank/DDBJ whole genome shotgun (WGS) entry which is preliminary data.</text>
</comment>
<organism evidence="1 2">
    <name type="scientific">Dentiscutata erythropus</name>
    <dbReference type="NCBI Taxonomy" id="1348616"/>
    <lineage>
        <taxon>Eukaryota</taxon>
        <taxon>Fungi</taxon>
        <taxon>Fungi incertae sedis</taxon>
        <taxon>Mucoromycota</taxon>
        <taxon>Glomeromycotina</taxon>
        <taxon>Glomeromycetes</taxon>
        <taxon>Diversisporales</taxon>
        <taxon>Gigasporaceae</taxon>
        <taxon>Dentiscutata</taxon>
    </lineage>
</organism>
<protein>
    <submittedName>
        <fullName evidence="1">15565_t:CDS:1</fullName>
    </submittedName>
</protein>
<evidence type="ECO:0000313" key="1">
    <source>
        <dbReference type="EMBL" id="CAG8630068.1"/>
    </source>
</evidence>
<gene>
    <name evidence="1" type="ORF">DERYTH_LOCUS9099</name>
</gene>
<reference evidence="1" key="1">
    <citation type="submission" date="2021-06" db="EMBL/GenBank/DDBJ databases">
        <authorList>
            <person name="Kallberg Y."/>
            <person name="Tangrot J."/>
            <person name="Rosling A."/>
        </authorList>
    </citation>
    <scope>NUCLEOTIDE SEQUENCE</scope>
    <source>
        <strain evidence="1">MA453B</strain>
    </source>
</reference>